<dbReference type="InterPro" id="IPR013986">
    <property type="entry name" value="DExx_box_DNA_helicase_dom_sf"/>
</dbReference>
<dbReference type="Gene3D" id="1.10.10.160">
    <property type="match status" value="1"/>
</dbReference>
<evidence type="ECO:0000256" key="2">
    <source>
        <dbReference type="ARBA" id="ARBA00022741"/>
    </source>
</evidence>
<dbReference type="PANTHER" id="PTHR11070:SF2">
    <property type="entry name" value="ATP-DEPENDENT DNA HELICASE SRS2"/>
    <property type="match status" value="1"/>
</dbReference>
<protein>
    <recommendedName>
        <fullName evidence="9">DNA 3'-5' helicase</fullName>
        <ecNumber evidence="9">5.6.2.4</ecNumber>
    </recommendedName>
    <alternativeName>
        <fullName evidence="10">DNA 3'-5' helicase II</fullName>
    </alternativeName>
</protein>
<evidence type="ECO:0000256" key="12">
    <source>
        <dbReference type="PROSITE-ProRule" id="PRU00560"/>
    </source>
</evidence>
<dbReference type="InterPro" id="IPR000212">
    <property type="entry name" value="DNA_helicase_UvrD/REP"/>
</dbReference>
<dbReference type="Pfam" id="PF00580">
    <property type="entry name" value="UvrD-helicase"/>
    <property type="match status" value="1"/>
</dbReference>
<keyword evidence="3 12" id="KW-0378">Hydrolase</keyword>
<feature type="domain" description="UvrD-like helicase C-terminal" evidence="14">
    <location>
        <begin position="316"/>
        <end position="604"/>
    </location>
</feature>
<evidence type="ECO:0000259" key="14">
    <source>
        <dbReference type="PROSITE" id="PS51217"/>
    </source>
</evidence>
<dbReference type="Gene3D" id="1.10.486.10">
    <property type="entry name" value="PCRA, domain 4"/>
    <property type="match status" value="1"/>
</dbReference>
<dbReference type="PROSITE" id="PS51217">
    <property type="entry name" value="UVRD_HELICASE_CTER"/>
    <property type="match status" value="1"/>
</dbReference>
<dbReference type="Proteomes" id="UP001500074">
    <property type="component" value="Unassembled WGS sequence"/>
</dbReference>
<proteinExistence type="inferred from homology"/>
<organism evidence="15 16">
    <name type="scientific">Modicisalibacter zincidurans</name>
    <dbReference type="NCBI Taxonomy" id="1178777"/>
    <lineage>
        <taxon>Bacteria</taxon>
        <taxon>Pseudomonadati</taxon>
        <taxon>Pseudomonadota</taxon>
        <taxon>Gammaproteobacteria</taxon>
        <taxon>Oceanospirillales</taxon>
        <taxon>Halomonadaceae</taxon>
        <taxon>Modicisalibacter</taxon>
    </lineage>
</organism>
<evidence type="ECO:0000256" key="8">
    <source>
        <dbReference type="ARBA" id="ARBA00034617"/>
    </source>
</evidence>
<dbReference type="Gene3D" id="3.40.50.300">
    <property type="entry name" value="P-loop containing nucleotide triphosphate hydrolases"/>
    <property type="match status" value="2"/>
</dbReference>
<keyword evidence="2 12" id="KW-0547">Nucleotide-binding</keyword>
<name>A0ABP9RHY8_9GAMM</name>
<dbReference type="PROSITE" id="PS51198">
    <property type="entry name" value="UVRD_HELICASE_ATP_BIND"/>
    <property type="match status" value="1"/>
</dbReference>
<keyword evidence="5 12" id="KW-0067">ATP-binding</keyword>
<dbReference type="NCBIfam" id="NF008743">
    <property type="entry name" value="PRK11773.1"/>
    <property type="match status" value="1"/>
</dbReference>
<evidence type="ECO:0000256" key="1">
    <source>
        <dbReference type="ARBA" id="ARBA00009922"/>
    </source>
</evidence>
<dbReference type="GO" id="GO:0004386">
    <property type="term" value="F:helicase activity"/>
    <property type="evidence" value="ECO:0007669"/>
    <property type="project" value="UniProtKB-KW"/>
</dbReference>
<dbReference type="CDD" id="cd17932">
    <property type="entry name" value="DEXQc_UvrD"/>
    <property type="match status" value="1"/>
</dbReference>
<evidence type="ECO:0000256" key="7">
    <source>
        <dbReference type="ARBA" id="ARBA00023235"/>
    </source>
</evidence>
<evidence type="ECO:0000256" key="10">
    <source>
        <dbReference type="ARBA" id="ARBA00034923"/>
    </source>
</evidence>
<dbReference type="InterPro" id="IPR027417">
    <property type="entry name" value="P-loop_NTPase"/>
</dbReference>
<evidence type="ECO:0000256" key="9">
    <source>
        <dbReference type="ARBA" id="ARBA00034808"/>
    </source>
</evidence>
<accession>A0ABP9RHY8</accession>
<evidence type="ECO:0000256" key="11">
    <source>
        <dbReference type="ARBA" id="ARBA00048988"/>
    </source>
</evidence>
<evidence type="ECO:0000256" key="6">
    <source>
        <dbReference type="ARBA" id="ARBA00023125"/>
    </source>
</evidence>
<feature type="binding site" evidence="12">
    <location>
        <begin position="58"/>
        <end position="65"/>
    </location>
    <ligand>
        <name>ATP</name>
        <dbReference type="ChEBI" id="CHEBI:30616"/>
    </ligand>
</feature>
<evidence type="ECO:0000256" key="3">
    <source>
        <dbReference type="ARBA" id="ARBA00022801"/>
    </source>
</evidence>
<evidence type="ECO:0000313" key="15">
    <source>
        <dbReference type="EMBL" id="GAA5177535.1"/>
    </source>
</evidence>
<dbReference type="EMBL" id="BAABKI010000026">
    <property type="protein sequence ID" value="GAA5177535.1"/>
    <property type="molecule type" value="Genomic_DNA"/>
</dbReference>
<dbReference type="CDD" id="cd18807">
    <property type="entry name" value="SF1_C_UvrD"/>
    <property type="match status" value="1"/>
</dbReference>
<dbReference type="PANTHER" id="PTHR11070">
    <property type="entry name" value="UVRD / RECB / PCRA DNA HELICASE FAMILY MEMBER"/>
    <property type="match status" value="1"/>
</dbReference>
<gene>
    <name evidence="15" type="primary">uvrD</name>
    <name evidence="15" type="ORF">GCM10023342_25810</name>
</gene>
<reference evidence="16" key="1">
    <citation type="journal article" date="2019" name="Int. J. Syst. Evol. Microbiol.">
        <title>The Global Catalogue of Microorganisms (GCM) 10K type strain sequencing project: providing services to taxonomists for standard genome sequencing and annotation.</title>
        <authorList>
            <consortium name="The Broad Institute Genomics Platform"/>
            <consortium name="The Broad Institute Genome Sequencing Center for Infectious Disease"/>
            <person name="Wu L."/>
            <person name="Ma J."/>
        </authorList>
    </citation>
    <scope>NUCLEOTIDE SEQUENCE [LARGE SCALE GENOMIC DNA]</scope>
    <source>
        <strain evidence="16">JCM 18472</strain>
    </source>
</reference>
<dbReference type="EC" id="5.6.2.4" evidence="9"/>
<comment type="caution">
    <text evidence="15">The sequence shown here is derived from an EMBL/GenBank/DDBJ whole genome shotgun (WGS) entry which is preliminary data.</text>
</comment>
<keyword evidence="16" id="KW-1185">Reference proteome</keyword>
<comment type="similarity">
    <text evidence="1">Belongs to the helicase family. UvrD subfamily.</text>
</comment>
<dbReference type="SUPFAM" id="SSF52540">
    <property type="entry name" value="P-loop containing nucleoside triphosphate hydrolases"/>
    <property type="match status" value="1"/>
</dbReference>
<evidence type="ECO:0000313" key="16">
    <source>
        <dbReference type="Proteomes" id="UP001500074"/>
    </source>
</evidence>
<dbReference type="InterPro" id="IPR014016">
    <property type="entry name" value="UvrD-like_ATP-bd"/>
</dbReference>
<feature type="domain" description="UvrD-like helicase ATP-binding" evidence="13">
    <location>
        <begin position="37"/>
        <end position="315"/>
    </location>
</feature>
<evidence type="ECO:0000259" key="13">
    <source>
        <dbReference type="PROSITE" id="PS51198"/>
    </source>
</evidence>
<keyword evidence="7" id="KW-0413">Isomerase</keyword>
<keyword evidence="4 12" id="KW-0347">Helicase</keyword>
<evidence type="ECO:0000256" key="4">
    <source>
        <dbReference type="ARBA" id="ARBA00022806"/>
    </source>
</evidence>
<dbReference type="Pfam" id="PF21196">
    <property type="entry name" value="PcrA_UvrD_tudor"/>
    <property type="match status" value="1"/>
</dbReference>
<dbReference type="Pfam" id="PF13361">
    <property type="entry name" value="UvrD_C"/>
    <property type="match status" value="1"/>
</dbReference>
<sequence>MRLPAEGGGYAKLGVHFDTPNIPMDDVSPGDVSPLLDALNPAQREAVSAPMGNMLVLAGAGSGKTRVLVHRIAWLMQVEQLSPYAILAVTFTNKAAREMRTRLEALLGLSLRNIWVGTFHSIAHRLLRTHWQDARLPQHFQIIDSDDQLRLIKRLLKDHDIDDERYPPRQVQHFISGCKEEGLRAHQVQTHGDVYLGQMVELYERYQLTCERGGLVDFGELLLRSLELLRDNPRLLAHYRERFAHLLVDEFQDTNTLQYAWLKLLAGDSAGLTVVGDDDQSIYGWRGARVENIRRFEQEFANTRTVRLEQNYRSTSAILDAANALISHNAGRMGKELWTAGAKGEPISVYAGVNDLDEARFIVDTIKAKLDEGFNRREVAILYRSNAQSRVLEETLIRQGMPYRIYGGQRFYERLEIKNALAYLRLLINREDDASLERVINVPARGIGTRTVEILRERARDHGVSLWQALHDSVSDGTCKGRAGNALTAFANLIERLDNETAGMALYEIITHVNAVTGLIEHHRSDKGEKGSQSKGEMRVENLEELVNAARAFTQGDAMNLAEVGEGSAALAPFLAEAALNAGDHEADEFEDCVQLMTLHSAKGLEFPIVFVAGVEEGLFPHKMSLEEPGRLEEERRLCYVGVTRAMHKLYLTHAEMRRLHGKETFQRPSRFIRELPEELLEEVRLRGQISRPVTATRAGRGLSQQTTVSAGDDLPALSLGQRVSHPLFGEGVILNAEGQGERARVHVSFEGEGDKWLVLGFAKLTPL</sequence>
<evidence type="ECO:0000256" key="5">
    <source>
        <dbReference type="ARBA" id="ARBA00022840"/>
    </source>
</evidence>
<comment type="catalytic activity">
    <reaction evidence="11">
        <text>ATP + H2O = ADP + phosphate + H(+)</text>
        <dbReference type="Rhea" id="RHEA:13065"/>
        <dbReference type="ChEBI" id="CHEBI:15377"/>
        <dbReference type="ChEBI" id="CHEBI:15378"/>
        <dbReference type="ChEBI" id="CHEBI:30616"/>
        <dbReference type="ChEBI" id="CHEBI:43474"/>
        <dbReference type="ChEBI" id="CHEBI:456216"/>
        <dbReference type="EC" id="5.6.2.4"/>
    </reaction>
</comment>
<comment type="catalytic activity">
    <reaction evidence="8">
        <text>Couples ATP hydrolysis with the unwinding of duplex DNA by translocating in the 3'-5' direction.</text>
        <dbReference type="EC" id="5.6.2.4"/>
    </reaction>
</comment>
<dbReference type="InterPro" id="IPR014017">
    <property type="entry name" value="DNA_helicase_UvrD-like_C"/>
</dbReference>
<keyword evidence="6" id="KW-0238">DNA-binding</keyword>